<dbReference type="SUPFAM" id="SSF101576">
    <property type="entry name" value="Supernatant protein factor (SPF), C-terminal domain"/>
    <property type="match status" value="1"/>
</dbReference>
<gene>
    <name evidence="3" type="ORF">CAPTEDRAFT_152329</name>
</gene>
<dbReference type="HOGENOM" id="CLU_014001_2_1_1"/>
<proteinExistence type="predicted"/>
<dbReference type="Pfam" id="PF00650">
    <property type="entry name" value="CRAL_TRIO"/>
    <property type="match status" value="1"/>
</dbReference>
<keyword evidence="5" id="KW-1185">Reference proteome</keyword>
<dbReference type="OMA" id="KCLAWRT"/>
<organism evidence="3">
    <name type="scientific">Capitella teleta</name>
    <name type="common">Polychaete worm</name>
    <dbReference type="NCBI Taxonomy" id="283909"/>
    <lineage>
        <taxon>Eukaryota</taxon>
        <taxon>Metazoa</taxon>
        <taxon>Spiralia</taxon>
        <taxon>Lophotrochozoa</taxon>
        <taxon>Annelida</taxon>
        <taxon>Polychaeta</taxon>
        <taxon>Sedentaria</taxon>
        <taxon>Scolecida</taxon>
        <taxon>Capitellidae</taxon>
        <taxon>Capitella</taxon>
    </lineage>
</organism>
<evidence type="ECO:0008006" key="6">
    <source>
        <dbReference type="Google" id="ProtNLM"/>
    </source>
</evidence>
<dbReference type="InterPro" id="IPR051064">
    <property type="entry name" value="SEC14/CRAL-TRIO_domain"/>
</dbReference>
<dbReference type="SMART" id="SM00516">
    <property type="entry name" value="SEC14"/>
    <property type="match status" value="1"/>
</dbReference>
<dbReference type="Proteomes" id="UP000014760">
    <property type="component" value="Unassembled WGS sequence"/>
</dbReference>
<dbReference type="FunCoup" id="R7UNY1">
    <property type="interactions" value="202"/>
</dbReference>
<dbReference type="SMART" id="SM01100">
    <property type="entry name" value="CRAL_TRIO_N"/>
    <property type="match status" value="1"/>
</dbReference>
<dbReference type="SUPFAM" id="SSF52087">
    <property type="entry name" value="CRAL/TRIO domain"/>
    <property type="match status" value="1"/>
</dbReference>
<evidence type="ECO:0000313" key="4">
    <source>
        <dbReference type="EnsemblMetazoa" id="CapteP152329"/>
    </source>
</evidence>
<dbReference type="EMBL" id="AMQN01001118">
    <property type="status" value="NOT_ANNOTATED_CDS"/>
    <property type="molecule type" value="Genomic_DNA"/>
</dbReference>
<dbReference type="STRING" id="283909.R7UNY1"/>
<dbReference type="InterPro" id="IPR036865">
    <property type="entry name" value="CRAL-TRIO_dom_sf"/>
</dbReference>
<evidence type="ECO:0000259" key="2">
    <source>
        <dbReference type="PROSITE" id="PS50866"/>
    </source>
</evidence>
<dbReference type="InterPro" id="IPR011074">
    <property type="entry name" value="CRAL/TRIO_N_dom"/>
</dbReference>
<dbReference type="PROSITE" id="PS50191">
    <property type="entry name" value="CRAL_TRIO"/>
    <property type="match status" value="1"/>
</dbReference>
<reference evidence="4" key="3">
    <citation type="submission" date="2015-06" db="UniProtKB">
        <authorList>
            <consortium name="EnsemblMetazoa"/>
        </authorList>
    </citation>
    <scope>IDENTIFICATION</scope>
</reference>
<dbReference type="CDD" id="cd00170">
    <property type="entry name" value="SEC14"/>
    <property type="match status" value="1"/>
</dbReference>
<dbReference type="EnsemblMetazoa" id="CapteT152329">
    <property type="protein sequence ID" value="CapteP152329"/>
    <property type="gene ID" value="CapteG152329"/>
</dbReference>
<dbReference type="GO" id="GO:0005737">
    <property type="term" value="C:cytoplasm"/>
    <property type="evidence" value="ECO:0007669"/>
    <property type="project" value="TreeGrafter"/>
</dbReference>
<dbReference type="InterPro" id="IPR036273">
    <property type="entry name" value="CRAL/TRIO_N_dom_sf"/>
</dbReference>
<dbReference type="OrthoDB" id="1434354at2759"/>
<dbReference type="AlphaFoldDB" id="R7UNY1"/>
<reference evidence="3 5" key="2">
    <citation type="journal article" date="2013" name="Nature">
        <title>Insights into bilaterian evolution from three spiralian genomes.</title>
        <authorList>
            <person name="Simakov O."/>
            <person name="Marletaz F."/>
            <person name="Cho S.J."/>
            <person name="Edsinger-Gonzales E."/>
            <person name="Havlak P."/>
            <person name="Hellsten U."/>
            <person name="Kuo D.H."/>
            <person name="Larsson T."/>
            <person name="Lv J."/>
            <person name="Arendt D."/>
            <person name="Savage R."/>
            <person name="Osoegawa K."/>
            <person name="de Jong P."/>
            <person name="Grimwood J."/>
            <person name="Chapman J.A."/>
            <person name="Shapiro H."/>
            <person name="Aerts A."/>
            <person name="Otillar R.P."/>
            <person name="Terry A.Y."/>
            <person name="Boore J.L."/>
            <person name="Grigoriev I.V."/>
            <person name="Lindberg D.R."/>
            <person name="Seaver E.C."/>
            <person name="Weisblat D.A."/>
            <person name="Putnam N.H."/>
            <person name="Rokhsar D.S."/>
        </authorList>
    </citation>
    <scope>NUCLEOTIDE SEQUENCE</scope>
    <source>
        <strain evidence="3 5">I ESC-2004</strain>
    </source>
</reference>
<reference evidence="5" key="1">
    <citation type="submission" date="2012-12" db="EMBL/GenBank/DDBJ databases">
        <authorList>
            <person name="Hellsten U."/>
            <person name="Grimwood J."/>
            <person name="Chapman J.A."/>
            <person name="Shapiro H."/>
            <person name="Aerts A."/>
            <person name="Otillar R.P."/>
            <person name="Terry A.Y."/>
            <person name="Boore J.L."/>
            <person name="Simakov O."/>
            <person name="Marletaz F."/>
            <person name="Cho S.-J."/>
            <person name="Edsinger-Gonzales E."/>
            <person name="Havlak P."/>
            <person name="Kuo D.-H."/>
            <person name="Larsson T."/>
            <person name="Lv J."/>
            <person name="Arendt D."/>
            <person name="Savage R."/>
            <person name="Osoegawa K."/>
            <person name="de Jong P."/>
            <person name="Lindberg D.R."/>
            <person name="Seaver E.C."/>
            <person name="Weisblat D.A."/>
            <person name="Putnam N.H."/>
            <person name="Grigoriev I.V."/>
            <person name="Rokhsar D.S."/>
        </authorList>
    </citation>
    <scope>NUCLEOTIDE SEQUENCE</scope>
    <source>
        <strain evidence="5">I ESC-2004</strain>
    </source>
</reference>
<feature type="domain" description="GOLD" evidence="2">
    <location>
        <begin position="268"/>
        <end position="373"/>
    </location>
</feature>
<dbReference type="SUPFAM" id="SSF46938">
    <property type="entry name" value="CRAL/TRIO N-terminal domain"/>
    <property type="match status" value="1"/>
</dbReference>
<feature type="domain" description="CRAL-TRIO" evidence="1">
    <location>
        <begin position="72"/>
        <end position="245"/>
    </location>
</feature>
<sequence>MAPRTKQEESKVLFEFKERIGDLLRPYHDDHTLRKWLKARCFDVDKAEVMFRNSMAYRDKMKVDSILEDYKQPEVIQKYLTGGFCGHDKEGTPIRIELFGLLDMKGLMYSTRKSDLEKTKLHQCESTLRDWKLQSNKLGRRIDGLTVIFDMDKVSTKSLWRPGLQMYLHIVKVMEDNYPEMMKQMFVVNAPKIFPILWKICRPLISEDMKAKIHVLGADYQEQLLKYIDEEQLPVFLGGTRKDPDGDPRCASLICQGGEVPRSYYSAENTITDIMETATIAKGEKMIIDFQVEKADSILRWEFRTDDFDVAFGVQYTYPNGTVKDVLPVRRYNAHQVTEDDSLVCTNTGTYAIVFDNSYSWTKAKCLHYLVELHTCDGFDQDLDDVSTGGSWTRLAKDMQVTKL</sequence>
<name>R7UNY1_CAPTE</name>
<dbReference type="PANTHER" id="PTHR23324">
    <property type="entry name" value="SEC14 RELATED PROTEIN"/>
    <property type="match status" value="1"/>
</dbReference>
<evidence type="ECO:0000313" key="5">
    <source>
        <dbReference type="Proteomes" id="UP000014760"/>
    </source>
</evidence>
<dbReference type="EMBL" id="KB299619">
    <property type="protein sequence ID" value="ELU07823.1"/>
    <property type="molecule type" value="Genomic_DNA"/>
</dbReference>
<dbReference type="PANTHER" id="PTHR23324:SF83">
    <property type="entry name" value="SEC14-LIKE PROTEIN 2"/>
    <property type="match status" value="1"/>
</dbReference>
<dbReference type="InterPro" id="IPR001251">
    <property type="entry name" value="CRAL-TRIO_dom"/>
</dbReference>
<evidence type="ECO:0000313" key="3">
    <source>
        <dbReference type="EMBL" id="ELU07823.1"/>
    </source>
</evidence>
<dbReference type="PROSITE" id="PS50866">
    <property type="entry name" value="GOLD"/>
    <property type="match status" value="1"/>
</dbReference>
<protein>
    <recommendedName>
        <fullName evidence="6">CRAL-TRIO domain-containing protein</fullName>
    </recommendedName>
</protein>
<dbReference type="InterPro" id="IPR009038">
    <property type="entry name" value="GOLD_dom"/>
</dbReference>
<evidence type="ECO:0000259" key="1">
    <source>
        <dbReference type="PROSITE" id="PS50191"/>
    </source>
</evidence>
<dbReference type="InterPro" id="IPR036598">
    <property type="entry name" value="GOLD_dom_sf"/>
</dbReference>
<dbReference type="Gene3D" id="3.40.525.10">
    <property type="entry name" value="CRAL-TRIO lipid binding domain"/>
    <property type="match status" value="1"/>
</dbReference>
<dbReference type="Gene3D" id="2.60.120.680">
    <property type="entry name" value="GOLD domain"/>
    <property type="match status" value="1"/>
</dbReference>
<accession>R7UNY1</accession>